<keyword evidence="1" id="KW-0472">Membrane</keyword>
<proteinExistence type="predicted"/>
<accession>A0A813BW45</accession>
<reference evidence="2" key="1">
    <citation type="submission" date="2021-02" db="EMBL/GenBank/DDBJ databases">
        <authorList>
            <person name="Dougan E. K."/>
            <person name="Rhodes N."/>
            <person name="Thang M."/>
            <person name="Chan C."/>
        </authorList>
    </citation>
    <scope>NUCLEOTIDE SEQUENCE</scope>
</reference>
<keyword evidence="3" id="KW-1185">Reference proteome</keyword>
<evidence type="ECO:0000313" key="3">
    <source>
        <dbReference type="Proteomes" id="UP000601435"/>
    </source>
</evidence>
<evidence type="ECO:0000256" key="1">
    <source>
        <dbReference type="SAM" id="Phobius"/>
    </source>
</evidence>
<name>A0A813BW45_9DINO</name>
<feature type="transmembrane region" description="Helical" evidence="1">
    <location>
        <begin position="521"/>
        <end position="542"/>
    </location>
</feature>
<dbReference type="AlphaFoldDB" id="A0A813BW45"/>
<dbReference type="EMBL" id="CAJNJA010082362">
    <property type="protein sequence ID" value="CAE7932381.1"/>
    <property type="molecule type" value="Genomic_DNA"/>
</dbReference>
<gene>
    <name evidence="2" type="ORF">SNEC2469_LOCUS32494</name>
</gene>
<dbReference type="Proteomes" id="UP000601435">
    <property type="component" value="Unassembled WGS sequence"/>
</dbReference>
<protein>
    <submittedName>
        <fullName evidence="2">Uncharacterized protein</fullName>
    </submittedName>
</protein>
<feature type="transmembrane region" description="Helical" evidence="1">
    <location>
        <begin position="489"/>
        <end position="509"/>
    </location>
</feature>
<evidence type="ECO:0000313" key="2">
    <source>
        <dbReference type="EMBL" id="CAE7932381.1"/>
    </source>
</evidence>
<sequence length="561" mass="62840">METARQIISSPVIHTKQAAMLNLTARVWYEAAGVETLSLFNQAQTSTDLEPFLQRLFSWVANQQPLAALPHILALPSSPLRERLFVNVAYGVDVKDVDAIIKIIDDLPVDERGRVASIAGEALARKAPERALLWADTLTDAQAARILKTALRLIADTDPLRAINLAKRMSDKHSVDVIRNALAVLSSTDPLEAITQYEQLPDSWWKSRALLGLVNGWGANDPAAAANWLASVDTPPGQENLMTTLGRLWAQSEPLAAADYLSQLPEHTRLAWLKGIVRATSDKAPEDNLEWIQRFRDEKYFPQLLTYSMESLYRQNHSVALGYVMAMDEVNRNIALPGLIRRTASNDAALAATWLPEITDASYRKAATETVVDNWIKHDLTGAEQWINDLPEGDIKDTALASMMIHGGAAENVSLAANIKNRETRLAAYLGSTMPYYCAKISVSFLQQIPLNPEQWRSVETRLRLTLIYWILCYRWLNLIITPARVDQVILTLGLVGALFLVLYVTFLGSDGDTYRTLRRYGTVVFFGFTFLAQLLFAKRIIDAEISSPMVRWKYRMAIFI</sequence>
<keyword evidence="1" id="KW-1133">Transmembrane helix</keyword>
<comment type="caution">
    <text evidence="2">The sequence shown here is derived from an EMBL/GenBank/DDBJ whole genome shotgun (WGS) entry which is preliminary data.</text>
</comment>
<organism evidence="2 3">
    <name type="scientific">Symbiodinium necroappetens</name>
    <dbReference type="NCBI Taxonomy" id="1628268"/>
    <lineage>
        <taxon>Eukaryota</taxon>
        <taxon>Sar</taxon>
        <taxon>Alveolata</taxon>
        <taxon>Dinophyceae</taxon>
        <taxon>Suessiales</taxon>
        <taxon>Symbiodiniaceae</taxon>
        <taxon>Symbiodinium</taxon>
    </lineage>
</organism>
<keyword evidence="1" id="KW-0812">Transmembrane</keyword>